<dbReference type="AlphaFoldDB" id="A0A2T0X9A3"/>
<evidence type="ECO:0000313" key="4">
    <source>
        <dbReference type="Proteomes" id="UP000238801"/>
    </source>
</evidence>
<name>A0A2T0X9A3_9RHOB</name>
<dbReference type="SUPFAM" id="SSF52096">
    <property type="entry name" value="ClpP/crotonase"/>
    <property type="match status" value="1"/>
</dbReference>
<reference evidence="3 4" key="1">
    <citation type="submission" date="2018-03" db="EMBL/GenBank/DDBJ databases">
        <title>Genomic Encyclopedia of Archaeal and Bacterial Type Strains, Phase II (KMG-II): from individual species to whole genera.</title>
        <authorList>
            <person name="Goeker M."/>
        </authorList>
    </citation>
    <scope>NUCLEOTIDE SEQUENCE [LARGE SCALE GENOMIC DNA]</scope>
    <source>
        <strain evidence="3 4">DSM 29318</strain>
    </source>
</reference>
<keyword evidence="4" id="KW-1185">Reference proteome</keyword>
<dbReference type="PROSITE" id="PS00166">
    <property type="entry name" value="ENOYL_COA_HYDRATASE"/>
    <property type="match status" value="1"/>
</dbReference>
<sequence>MNGAVQRGGRMEYQAIKYAVREDVAILTLARPDVMNALSTQMRAEITHAVKAAEREARCLVITGQGRAFCSGQDLGDRANVANIDLERTLRDEYVPMLRAIFDCRVPTIAAVNGPAAGAGANLALAADVVIAAEGAVFIQAFTRIGLIPDAGGTWWLPRQVGAAKAMGMALFADKVTAGEADRMGLIWEAVPDEGFAQHWWDRARHLACGPTEAYRGVKEAIRGAWGNGLEDQLALEARVQGRMGATRDFKEGVVAFAEKRPPAFEGR</sequence>
<protein>
    <submittedName>
        <fullName evidence="3">2-(1,2-epoxy-1,2-dihydrophenyl)acetyl-CoA isomerase</fullName>
    </submittedName>
</protein>
<accession>A0A2T0X9A3</accession>
<dbReference type="InterPro" id="IPR018376">
    <property type="entry name" value="Enoyl-CoA_hyd/isom_CS"/>
</dbReference>
<keyword evidence="3" id="KW-0413">Isomerase</keyword>
<comment type="caution">
    <text evidence="3">The sequence shown here is derived from an EMBL/GenBank/DDBJ whole genome shotgun (WGS) entry which is preliminary data.</text>
</comment>
<gene>
    <name evidence="3" type="ORF">BCF33_1124</name>
</gene>
<evidence type="ECO:0000256" key="2">
    <source>
        <dbReference type="RuleBase" id="RU003707"/>
    </source>
</evidence>
<comment type="similarity">
    <text evidence="1 2">Belongs to the enoyl-CoA hydratase/isomerase family.</text>
</comment>
<evidence type="ECO:0000256" key="1">
    <source>
        <dbReference type="ARBA" id="ARBA00005254"/>
    </source>
</evidence>
<dbReference type="Pfam" id="PF00378">
    <property type="entry name" value="ECH_1"/>
    <property type="match status" value="1"/>
</dbReference>
<organism evidence="3 4">
    <name type="scientific">Hasllibacter halocynthiae</name>
    <dbReference type="NCBI Taxonomy" id="595589"/>
    <lineage>
        <taxon>Bacteria</taxon>
        <taxon>Pseudomonadati</taxon>
        <taxon>Pseudomonadota</taxon>
        <taxon>Alphaproteobacteria</taxon>
        <taxon>Rhodobacterales</taxon>
        <taxon>Roseobacteraceae</taxon>
        <taxon>Hasllibacter</taxon>
    </lineage>
</organism>
<dbReference type="InterPro" id="IPR001753">
    <property type="entry name" value="Enoyl-CoA_hydra/iso"/>
</dbReference>
<dbReference type="PANTHER" id="PTHR43459">
    <property type="entry name" value="ENOYL-COA HYDRATASE"/>
    <property type="match status" value="1"/>
</dbReference>
<dbReference type="EMBL" id="PVTT01000001">
    <property type="protein sequence ID" value="PRY95503.1"/>
    <property type="molecule type" value="Genomic_DNA"/>
</dbReference>
<proteinExistence type="inferred from homology"/>
<dbReference type="CDD" id="cd06558">
    <property type="entry name" value="crotonase-like"/>
    <property type="match status" value="1"/>
</dbReference>
<evidence type="ECO:0000313" key="3">
    <source>
        <dbReference type="EMBL" id="PRY95503.1"/>
    </source>
</evidence>
<dbReference type="InterPro" id="IPR014748">
    <property type="entry name" value="Enoyl-CoA_hydra_C"/>
</dbReference>
<dbReference type="Gene3D" id="1.10.12.10">
    <property type="entry name" value="Lyase 2-enoyl-coa Hydratase, Chain A, domain 2"/>
    <property type="match status" value="1"/>
</dbReference>
<dbReference type="Proteomes" id="UP000238801">
    <property type="component" value="Unassembled WGS sequence"/>
</dbReference>
<dbReference type="InterPro" id="IPR029045">
    <property type="entry name" value="ClpP/crotonase-like_dom_sf"/>
</dbReference>
<dbReference type="GO" id="GO:0016853">
    <property type="term" value="F:isomerase activity"/>
    <property type="evidence" value="ECO:0007669"/>
    <property type="project" value="UniProtKB-KW"/>
</dbReference>
<dbReference type="Gene3D" id="3.90.226.10">
    <property type="entry name" value="2-enoyl-CoA Hydratase, Chain A, domain 1"/>
    <property type="match status" value="1"/>
</dbReference>
<dbReference type="PANTHER" id="PTHR43459:SF1">
    <property type="entry name" value="EG:BACN32G11.4 PROTEIN"/>
    <property type="match status" value="1"/>
</dbReference>